<evidence type="ECO:0000256" key="4">
    <source>
        <dbReference type="ARBA" id="ARBA00022676"/>
    </source>
</evidence>
<evidence type="ECO:0000259" key="17">
    <source>
        <dbReference type="PROSITE" id="PS50172"/>
    </source>
</evidence>
<dbReference type="PROSITE" id="PS50172">
    <property type="entry name" value="BRCT"/>
    <property type="match status" value="1"/>
</dbReference>
<dbReference type="Pfam" id="PF02877">
    <property type="entry name" value="PARP_reg"/>
    <property type="match status" value="1"/>
</dbReference>
<evidence type="ECO:0000256" key="2">
    <source>
        <dbReference type="ARBA" id="ARBA00006141"/>
    </source>
</evidence>
<dbReference type="GO" id="GO:0046872">
    <property type="term" value="F:metal ion binding"/>
    <property type="evidence" value="ECO:0007669"/>
    <property type="project" value="UniProtKB-KW"/>
</dbReference>
<dbReference type="GO" id="GO:0005634">
    <property type="term" value="C:nucleus"/>
    <property type="evidence" value="ECO:0007669"/>
    <property type="project" value="UniProtKB-SubCell"/>
</dbReference>
<dbReference type="PROSITE" id="PS51060">
    <property type="entry name" value="PARP_ALPHA_HD"/>
    <property type="match status" value="1"/>
</dbReference>
<dbReference type="SUPFAM" id="SSF48445">
    <property type="entry name" value="14-3-3 protein"/>
    <property type="match status" value="1"/>
</dbReference>
<keyword evidence="11" id="KW-0238">DNA-binding</keyword>
<feature type="domain" description="VWFA" evidence="18">
    <location>
        <begin position="928"/>
        <end position="1097"/>
    </location>
</feature>
<dbReference type="SUPFAM" id="SSF53300">
    <property type="entry name" value="vWA-like"/>
    <property type="match status" value="1"/>
</dbReference>
<evidence type="ECO:0000256" key="14">
    <source>
        <dbReference type="ARBA" id="ARBA00024347"/>
    </source>
</evidence>
<dbReference type="PANTHER" id="PTHR46530:SF1">
    <property type="entry name" value="PROTEIN MONO-ADP-RIBOSYLTRANSFERASE PARP4"/>
    <property type="match status" value="1"/>
</dbReference>
<feature type="compositionally biased region" description="Basic and acidic residues" evidence="16">
    <location>
        <begin position="644"/>
        <end position="654"/>
    </location>
</feature>
<dbReference type="Gene3D" id="3.40.50.410">
    <property type="entry name" value="von Willebrand factor, type A domain"/>
    <property type="match status" value="1"/>
</dbReference>
<sequence length="2414" mass="264283">MQPRSPRVGARLSCRVASGLIICRKVTCTMGVFTGCQIVLDVSTAVRYKEKQSLKKLVTDNDGIISFILTNKSSCVVADSNDQALNSYKCRTALDRGIPIVSTAFLKQSVEQEKLQDFDLYLLAGKTKAEELSTGKIVANKNQSNVKKKRKTEYFDIKKIKVWPSDDKDQPFFDETDYTIVKHVFLRKYDKKNSTEKFCIIELHSYSRGQNAVDSQYRVSLQSGSFHLGTNIELPTDVNTEYRYCSTPEIAIHTYAHLYNKFTKLPEGMTRMYNSTVPAHWKHLGSTRLQRLRSELGVWNSELPSDVSELVDHIWKEASGVLDEVLGIPVESIKVDQVEKAEGLLLQLKLGIVKESESADISSLSNEFYDCIPHQPDHKIEINSKRLIAKKQDLCQLIRDMIAMSEATNWKKTDSISAKYRALRCNIESTDATEAKDITDLFYLRFEEFDCKAKVKNVFKIRRAPEEDNFTHNISNKKLLFHASIPHNFVGILSRGLLLPNVIVDDYGGTRTDAGMLGSGIYFALSSSTSAKYSSPSANKGTRFLLVNEVALGKCKEYVTFHTELKAPPSGYDSTHGVKGKDEYPTDFKDDEYVIYNPQQQRIKYLIEFSLPEDTVKEQPLAAVTWGTDVPTDVDMDDENDDSEPNKDIGLDDIKNISDPMDNVQAGLQSDGEAPVPLQSVHIRAELVDLAAKVVVLQEYRNESNVPIEAKYVFPLNDMCAVVGFEAFINGKHIIGEVKEKEVAHKEYKKAISEGHGAYLMDQDVETPDVFTVSVGNLPAQASVLIKITYVAELQVEGDNICFTLPGSVAPWKKETALDEKTQSDVHTVKVDKDESDYVTVQVSVRMPFNIHTLHCPTHKVKMKQTADKAVVELQKNQQLGEGFTLLIGLAEIHVPRMWVEEHPDKDSQACMLTFYPEFEAVSDESYEIIFMLDVSNSMKGAALLDARKILLLTLQHLPQGSSFNVVLFGTGFEELFPCSVQNTKANMKLAQEFIKNAKADQGNTEASRPLQTYLLLAPTENIRNIMLLSDGHINNSDSTLHALKCNCKHTRLFSMGVSGTANKHMLRALASAGAGAFEFFDSKRKSKSENKIKSQLSKAGQPGLTSVSIDWEQHDDNGRYAKPLQAPSQISSLFSGSRQVVYGFVPNCLMATLHAEIDGHEVSTMVSTSDLSVTHGTLLHQLTARGVIRDWEEGTLALQRTEHEAEKMKRKKQIINLSVEYSIVTQFTSFVAVEKRDKDEDMTKSEGPSIEELVAEENVDILDYIAWKDSGDTHERPQRSTEERVIDLAAQAKKEEECDYVSQALRSYEEAIELAEKDLPPTHPLCLSTKLNLSVFYDDVMKDKDKAYATSKEAFDNAISELDCLSEESYGESTRIMQLLRDNITLWGSEIKPLHEPGQVELYAALPPSYSPTSPSYSPTSASYEYSADMMLCEEAYEDCGTSEPQELSDMSMCDDEKEVEKYIIARSYMISECPDKSESEEDEDMGFGFFDDDDEVCSSKAMPERKKPMDLDDVYNESDDMCLQMFAPTQEIVHAQELPKLKMASEELIPAENMSKQSPEKSSAGIVHRKIFGMAESKSMEKPLPPQQNLAQRDSLSVLEERACDLLQTAATFGAPSGRGRSKMPFKSKPGLSAQMMKEAEPQISFAKSIPMAKPAQVMQPMQQQRQIIAPARAFGSLSSNKAIPSDGIGVESSHVRFESAALDDSRRLNEKSEYLSFSNEPVQFGFGSAQVNLLDRSAPPPSPPPMTGGGLFGGPVSSAFGSASPAAPPPVMGGGLFGGPTSHTFGTVPPPAPPSVAGKGLFGSPVSSAFGSAPPAASPPAAGGGLFGGPTSRAFGSAPPPPPPPVTGGGLFGGPVSSAFGSAPPAASPPAAGGGLFGGPTSRAFGSAPPPPPPPVTGGGLFGGPISSAFGSAPPAASPPAAGGGLFGGPTSRVFGSAPPPLPPPMTGGVSFGSPSSNAFRSAPAPPPPTGLSFGSFGLESAPSPAADDGQLADSISFPSGSALPSKSGGPFSLRSAKRTSLAAKCNMAEKSSNADVLKGYQSKDLTMPPEVPSAPVAPPPLVPPRPSQTGTRGSSERIFSNKGINRADPRHIQLCAEPQPLMSCKARGSPSRMRERSLEKMSIDVIPVEEDTLMRSSDAFKSESYEEGAIENQKDAKLVRKKKKKAKLTMDTRPEADMKQEIDKTQPRRIADKKTRYDEAEEYGTLLENVNICIDSGHDIELDLFSSDPYQYDRQDSDGYHSGIGTPVPSLVSSDFHMNIEVIKQLVHLQTQEGFWELTEEIGALIGVSTLGIEDLLCSAGIRSLGNKVSTNMKRLLCSLLTVLRIMQYLRPELLDSISSKLKEIHTLQTYITEVINTLCTDMESNMPYIENVIKALMFIALVDKTYPLVYSTLELGHSWAEVGVKILGM</sequence>
<feature type="compositionally biased region" description="Low complexity" evidence="16">
    <location>
        <begin position="1805"/>
        <end position="1824"/>
    </location>
</feature>
<proteinExistence type="inferred from homology"/>
<dbReference type="InterPro" id="IPR012317">
    <property type="entry name" value="Poly(ADP-ribose)pol_cat_dom"/>
</dbReference>
<dbReference type="PROSITE" id="PS51059">
    <property type="entry name" value="PARP_CATALYTIC"/>
    <property type="match status" value="1"/>
</dbReference>
<dbReference type="InterPro" id="IPR013694">
    <property type="entry name" value="VIT"/>
</dbReference>
<dbReference type="SUPFAM" id="SSF56399">
    <property type="entry name" value="ADP-ribosylation"/>
    <property type="match status" value="1"/>
</dbReference>
<name>A0A8S4Q1A7_OWEFU</name>
<dbReference type="Gene3D" id="1.20.142.10">
    <property type="entry name" value="Poly(ADP-ribose) polymerase, regulatory domain"/>
    <property type="match status" value="1"/>
</dbReference>
<keyword evidence="9" id="KW-0862">Zinc</keyword>
<dbReference type="InterPro" id="IPR058904">
    <property type="entry name" value="PARP4_MVP-ID"/>
</dbReference>
<dbReference type="GO" id="GO:0006366">
    <property type="term" value="P:transcription by RNA polymerase II"/>
    <property type="evidence" value="ECO:0007669"/>
    <property type="project" value="InterPro"/>
</dbReference>
<comment type="similarity">
    <text evidence="14">Belongs to the ARTD/PARP family.</text>
</comment>
<feature type="compositionally biased region" description="Low complexity" evidence="16">
    <location>
        <begin position="1907"/>
        <end position="1924"/>
    </location>
</feature>
<keyword evidence="12" id="KW-0804">Transcription</keyword>
<dbReference type="InterPro" id="IPR023410">
    <property type="entry name" value="14-3-3_domain"/>
</dbReference>
<dbReference type="InterPro" id="IPR036465">
    <property type="entry name" value="vWFA_dom_sf"/>
</dbReference>
<keyword evidence="8" id="KW-0677">Repeat</keyword>
<dbReference type="Proteomes" id="UP000749559">
    <property type="component" value="Unassembled WGS sequence"/>
</dbReference>
<feature type="compositionally biased region" description="Low complexity" evidence="16">
    <location>
        <begin position="1757"/>
        <end position="1768"/>
    </location>
</feature>
<dbReference type="GO" id="GO:0003950">
    <property type="term" value="F:NAD+ poly-ADP-ribosyltransferase activity"/>
    <property type="evidence" value="ECO:0007669"/>
    <property type="project" value="UniProtKB-UniRule"/>
</dbReference>
<feature type="domain" description="PARP catalytic" evidence="19">
    <location>
        <begin position="414"/>
        <end position="618"/>
    </location>
</feature>
<feature type="region of interest" description="Disordered" evidence="16">
    <location>
        <begin position="1736"/>
        <end position="2017"/>
    </location>
</feature>
<keyword evidence="5 15" id="KW-0808">Transferase</keyword>
<feature type="compositionally biased region" description="Low complexity" evidence="16">
    <location>
        <begin position="1857"/>
        <end position="1874"/>
    </location>
</feature>
<dbReference type="SMART" id="SM00101">
    <property type="entry name" value="14_3_3"/>
    <property type="match status" value="1"/>
</dbReference>
<evidence type="ECO:0000256" key="8">
    <source>
        <dbReference type="ARBA" id="ARBA00022737"/>
    </source>
</evidence>
<gene>
    <name evidence="22" type="ORF">OFUS_LOCUS23985</name>
</gene>
<keyword evidence="4 15" id="KW-0328">Glycosyltransferase</keyword>
<evidence type="ECO:0000256" key="12">
    <source>
        <dbReference type="ARBA" id="ARBA00023163"/>
    </source>
</evidence>
<evidence type="ECO:0000256" key="1">
    <source>
        <dbReference type="ARBA" id="ARBA00004123"/>
    </source>
</evidence>
<dbReference type="SMART" id="SM00327">
    <property type="entry name" value="VWA"/>
    <property type="match status" value="1"/>
</dbReference>
<comment type="similarity">
    <text evidence="2">Belongs to the 14-3-3 family.</text>
</comment>
<dbReference type="InterPro" id="IPR001357">
    <property type="entry name" value="BRCT_dom"/>
</dbReference>
<dbReference type="InterPro" id="IPR004102">
    <property type="entry name" value="Poly(ADP-ribose)pol_reg_dom"/>
</dbReference>
<evidence type="ECO:0000256" key="6">
    <source>
        <dbReference type="ARBA" id="ARBA00022695"/>
    </source>
</evidence>
<reference evidence="22" key="1">
    <citation type="submission" date="2022-03" db="EMBL/GenBank/DDBJ databases">
        <authorList>
            <person name="Martin C."/>
        </authorList>
    </citation>
    <scope>NUCLEOTIDE SEQUENCE</scope>
</reference>
<dbReference type="Pfam" id="PF13768">
    <property type="entry name" value="VWA_3"/>
    <property type="match status" value="1"/>
</dbReference>
<dbReference type="Pfam" id="PF00244">
    <property type="entry name" value="14-3-3"/>
    <property type="match status" value="1"/>
</dbReference>
<feature type="compositionally biased region" description="Acidic residues" evidence="16">
    <location>
        <begin position="632"/>
        <end position="643"/>
    </location>
</feature>
<dbReference type="EMBL" id="CAIIXF020000011">
    <property type="protein sequence ID" value="CAH1800048.1"/>
    <property type="molecule type" value="Genomic_DNA"/>
</dbReference>
<evidence type="ECO:0000256" key="16">
    <source>
        <dbReference type="SAM" id="MobiDB-lite"/>
    </source>
</evidence>
<feature type="region of interest" description="Disordered" evidence="16">
    <location>
        <begin position="2165"/>
        <end position="2192"/>
    </location>
</feature>
<keyword evidence="10 15" id="KW-0520">NAD</keyword>
<dbReference type="PROSITE" id="PS00115">
    <property type="entry name" value="RNA_POL_II_REPEAT"/>
    <property type="match status" value="1"/>
</dbReference>
<evidence type="ECO:0000259" key="21">
    <source>
        <dbReference type="PROSITE" id="PS51468"/>
    </source>
</evidence>
<evidence type="ECO:0000313" key="23">
    <source>
        <dbReference type="Proteomes" id="UP000749559"/>
    </source>
</evidence>
<keyword evidence="23" id="KW-1185">Reference proteome</keyword>
<evidence type="ECO:0000313" key="22">
    <source>
        <dbReference type="EMBL" id="CAH1800048.1"/>
    </source>
</evidence>
<feature type="compositionally biased region" description="Pro residues" evidence="16">
    <location>
        <begin position="2053"/>
        <end position="2070"/>
    </location>
</feature>
<dbReference type="PROSITE" id="PS51468">
    <property type="entry name" value="VIT"/>
    <property type="match status" value="1"/>
</dbReference>
<dbReference type="SUPFAM" id="SSF52113">
    <property type="entry name" value="BRCT domain"/>
    <property type="match status" value="1"/>
</dbReference>
<dbReference type="Pfam" id="PF26156">
    <property type="entry name" value="PARP4_MVP-ID"/>
    <property type="match status" value="1"/>
</dbReference>
<dbReference type="EC" id="2.4.2.-" evidence="15"/>
<keyword evidence="13" id="KW-0539">Nucleus</keyword>
<feature type="region of interest" description="Disordered" evidence="16">
    <location>
        <begin position="629"/>
        <end position="654"/>
    </location>
</feature>
<evidence type="ECO:0000259" key="20">
    <source>
        <dbReference type="PROSITE" id="PS51060"/>
    </source>
</evidence>
<evidence type="ECO:0000256" key="10">
    <source>
        <dbReference type="ARBA" id="ARBA00023027"/>
    </source>
</evidence>
<feature type="domain" description="BRCT" evidence="17">
    <location>
        <begin position="28"/>
        <end position="123"/>
    </location>
</feature>
<evidence type="ECO:0000256" key="7">
    <source>
        <dbReference type="ARBA" id="ARBA00022723"/>
    </source>
</evidence>
<dbReference type="GO" id="GO:0003677">
    <property type="term" value="F:DNA binding"/>
    <property type="evidence" value="ECO:0007669"/>
    <property type="project" value="UniProtKB-KW"/>
</dbReference>
<dbReference type="InterPro" id="IPR002035">
    <property type="entry name" value="VWF_A"/>
</dbReference>
<dbReference type="InterPro" id="IPR036616">
    <property type="entry name" value="Poly(ADP-ribose)pol_reg_dom_sf"/>
</dbReference>
<evidence type="ECO:0000256" key="11">
    <source>
        <dbReference type="ARBA" id="ARBA00023125"/>
    </source>
</evidence>
<dbReference type="PRINTS" id="PR00305">
    <property type="entry name" value="1433ZETA"/>
</dbReference>
<dbReference type="Gene3D" id="3.90.228.10">
    <property type="match status" value="1"/>
</dbReference>
<dbReference type="InterPro" id="IPR036815">
    <property type="entry name" value="14-3-3_dom_sf"/>
</dbReference>
<dbReference type="SMART" id="SM00292">
    <property type="entry name" value="BRCT"/>
    <property type="match status" value="1"/>
</dbReference>
<dbReference type="GO" id="GO:0005737">
    <property type="term" value="C:cytoplasm"/>
    <property type="evidence" value="ECO:0007669"/>
    <property type="project" value="TreeGrafter"/>
</dbReference>
<evidence type="ECO:0000256" key="9">
    <source>
        <dbReference type="ARBA" id="ARBA00022833"/>
    </source>
</evidence>
<keyword evidence="6" id="KW-0548">Nucleotidyltransferase</keyword>
<dbReference type="InterPro" id="IPR031273">
    <property type="entry name" value="PARP4"/>
</dbReference>
<dbReference type="InterPro" id="IPR036420">
    <property type="entry name" value="BRCT_dom_sf"/>
</dbReference>
<dbReference type="SMART" id="SM00609">
    <property type="entry name" value="VIT"/>
    <property type="match status" value="1"/>
</dbReference>
<dbReference type="InterPro" id="IPR000308">
    <property type="entry name" value="14-3-3"/>
</dbReference>
<comment type="subcellular location">
    <subcellularLocation>
        <location evidence="1">Nucleus</location>
    </subcellularLocation>
</comment>
<feature type="compositionally biased region" description="Basic and acidic residues" evidence="16">
    <location>
        <begin position="2172"/>
        <end position="2192"/>
    </location>
</feature>
<dbReference type="Pfam" id="PF08487">
    <property type="entry name" value="VIT"/>
    <property type="match status" value="1"/>
</dbReference>
<evidence type="ECO:0000259" key="18">
    <source>
        <dbReference type="PROSITE" id="PS50234"/>
    </source>
</evidence>
<comment type="caution">
    <text evidence="22">The sequence shown here is derived from an EMBL/GenBank/DDBJ whole genome shotgun (WGS) entry which is preliminary data.</text>
</comment>
<dbReference type="Gene3D" id="1.20.190.20">
    <property type="entry name" value="14-3-3 domain"/>
    <property type="match status" value="1"/>
</dbReference>
<dbReference type="GO" id="GO:0016779">
    <property type="term" value="F:nucleotidyltransferase activity"/>
    <property type="evidence" value="ECO:0007669"/>
    <property type="project" value="UniProtKB-KW"/>
</dbReference>
<dbReference type="PROSITE" id="PS50234">
    <property type="entry name" value="VWFA"/>
    <property type="match status" value="1"/>
</dbReference>
<keyword evidence="3" id="KW-0597">Phosphoprotein</keyword>
<dbReference type="Pfam" id="PF16589">
    <property type="entry name" value="BRCT_2"/>
    <property type="match status" value="1"/>
</dbReference>
<feature type="region of interest" description="Disordered" evidence="16">
    <location>
        <begin position="2047"/>
        <end position="2080"/>
    </location>
</feature>
<dbReference type="SUPFAM" id="SSF47587">
    <property type="entry name" value="Domain of poly(ADP-ribose) polymerase"/>
    <property type="match status" value="1"/>
</dbReference>
<evidence type="ECO:0000259" key="19">
    <source>
        <dbReference type="PROSITE" id="PS51059"/>
    </source>
</evidence>
<evidence type="ECO:0000256" key="3">
    <source>
        <dbReference type="ARBA" id="ARBA00022553"/>
    </source>
</evidence>
<dbReference type="Gene3D" id="3.40.50.10190">
    <property type="entry name" value="BRCT domain"/>
    <property type="match status" value="1"/>
</dbReference>
<keyword evidence="7" id="KW-0479">Metal-binding</keyword>
<dbReference type="PANTHER" id="PTHR46530">
    <property type="entry name" value="PROTEIN MONO-ADP-RIBOSYLTRANSFERASE PARP4"/>
    <property type="match status" value="1"/>
</dbReference>
<evidence type="ECO:0000256" key="5">
    <source>
        <dbReference type="ARBA" id="ARBA00022679"/>
    </source>
</evidence>
<evidence type="ECO:0000256" key="15">
    <source>
        <dbReference type="RuleBase" id="RU362114"/>
    </source>
</evidence>
<feature type="domain" description="VIT" evidence="21">
    <location>
        <begin position="662"/>
        <end position="792"/>
    </location>
</feature>
<evidence type="ECO:0000256" key="13">
    <source>
        <dbReference type="ARBA" id="ARBA00023242"/>
    </source>
</evidence>
<feature type="domain" description="PARP alpha-helical" evidence="20">
    <location>
        <begin position="293"/>
        <end position="409"/>
    </location>
</feature>
<dbReference type="InterPro" id="IPR000684">
    <property type="entry name" value="RNA_pol_II_repeat_euk"/>
</dbReference>
<accession>A0A8S4Q1A7</accession>
<dbReference type="Pfam" id="PF00644">
    <property type="entry name" value="PARP"/>
    <property type="match status" value="1"/>
</dbReference>
<protein>
    <recommendedName>
        <fullName evidence="15">Poly [ADP-ribose] polymerase</fullName>
        <shortName evidence="15">PARP</shortName>
        <ecNumber evidence="15">2.4.2.-</ecNumber>
    </recommendedName>
</protein>
<organism evidence="22 23">
    <name type="scientific">Owenia fusiformis</name>
    <name type="common">Polychaete worm</name>
    <dbReference type="NCBI Taxonomy" id="6347"/>
    <lineage>
        <taxon>Eukaryota</taxon>
        <taxon>Metazoa</taxon>
        <taxon>Spiralia</taxon>
        <taxon>Lophotrochozoa</taxon>
        <taxon>Annelida</taxon>
        <taxon>Polychaeta</taxon>
        <taxon>Sedentaria</taxon>
        <taxon>Canalipalpata</taxon>
        <taxon>Sabellida</taxon>
        <taxon>Oweniida</taxon>
        <taxon>Oweniidae</taxon>
        <taxon>Owenia</taxon>
    </lineage>
</organism>
<dbReference type="OrthoDB" id="1729737at2759"/>